<dbReference type="InterPro" id="IPR036085">
    <property type="entry name" value="PAZ_dom_sf"/>
</dbReference>
<feature type="compositionally biased region" description="Gly residues" evidence="1">
    <location>
        <begin position="34"/>
        <end position="43"/>
    </location>
</feature>
<feature type="compositionally biased region" description="Gly residues" evidence="1">
    <location>
        <begin position="10"/>
        <end position="25"/>
    </location>
</feature>
<dbReference type="CDD" id="cd04657">
    <property type="entry name" value="Piwi_ago-like"/>
    <property type="match status" value="1"/>
</dbReference>
<evidence type="ECO:0000313" key="4">
    <source>
        <dbReference type="Proteomes" id="UP001174934"/>
    </source>
</evidence>
<comment type="caution">
    <text evidence="3">The sequence shown here is derived from an EMBL/GenBank/DDBJ whole genome shotgun (WGS) entry which is preliminary data.</text>
</comment>
<name>A0AA39X835_9PEZI</name>
<accession>A0AA39X835</accession>
<dbReference type="Pfam" id="PF16488">
    <property type="entry name" value="ArgoL2"/>
    <property type="match status" value="1"/>
</dbReference>
<dbReference type="Pfam" id="PF16486">
    <property type="entry name" value="ArgoN"/>
    <property type="match status" value="1"/>
</dbReference>
<feature type="region of interest" description="Disordered" evidence="1">
    <location>
        <begin position="159"/>
        <end position="181"/>
    </location>
</feature>
<feature type="compositionally biased region" description="Gly residues" evidence="1">
    <location>
        <begin position="51"/>
        <end position="63"/>
    </location>
</feature>
<feature type="domain" description="Piwi" evidence="2">
    <location>
        <begin position="703"/>
        <end position="1019"/>
    </location>
</feature>
<dbReference type="EMBL" id="JAULSR010000002">
    <property type="protein sequence ID" value="KAK0628915.1"/>
    <property type="molecule type" value="Genomic_DNA"/>
</dbReference>
<feature type="region of interest" description="Disordered" evidence="1">
    <location>
        <begin position="1"/>
        <end position="79"/>
    </location>
</feature>
<dbReference type="InterPro" id="IPR036397">
    <property type="entry name" value="RNaseH_sf"/>
</dbReference>
<gene>
    <name evidence="3" type="ORF">B0T17DRAFT_614767</name>
</gene>
<dbReference type="InterPro" id="IPR012337">
    <property type="entry name" value="RNaseH-like_sf"/>
</dbReference>
<dbReference type="SMART" id="SM00950">
    <property type="entry name" value="Piwi"/>
    <property type="match status" value="1"/>
</dbReference>
<dbReference type="AlphaFoldDB" id="A0AA39X835"/>
<dbReference type="Gene3D" id="3.30.420.10">
    <property type="entry name" value="Ribonuclease H-like superfamily/Ribonuclease H"/>
    <property type="match status" value="1"/>
</dbReference>
<dbReference type="GO" id="GO:0003676">
    <property type="term" value="F:nucleic acid binding"/>
    <property type="evidence" value="ECO:0007669"/>
    <property type="project" value="InterPro"/>
</dbReference>
<dbReference type="PANTHER" id="PTHR22891">
    <property type="entry name" value="EUKARYOTIC TRANSLATION INITIATION FACTOR 2C"/>
    <property type="match status" value="1"/>
</dbReference>
<dbReference type="InterPro" id="IPR032472">
    <property type="entry name" value="ArgoL2"/>
</dbReference>
<dbReference type="SUPFAM" id="SSF53098">
    <property type="entry name" value="Ribonuclease H-like"/>
    <property type="match status" value="1"/>
</dbReference>
<dbReference type="InterPro" id="IPR003165">
    <property type="entry name" value="Piwi"/>
</dbReference>
<organism evidence="3 4">
    <name type="scientific">Bombardia bombarda</name>
    <dbReference type="NCBI Taxonomy" id="252184"/>
    <lineage>
        <taxon>Eukaryota</taxon>
        <taxon>Fungi</taxon>
        <taxon>Dikarya</taxon>
        <taxon>Ascomycota</taxon>
        <taxon>Pezizomycotina</taxon>
        <taxon>Sordariomycetes</taxon>
        <taxon>Sordariomycetidae</taxon>
        <taxon>Sordariales</taxon>
        <taxon>Lasiosphaeriaceae</taxon>
        <taxon>Bombardia</taxon>
    </lineage>
</organism>
<dbReference type="InterPro" id="IPR045246">
    <property type="entry name" value="Piwi_ago-like"/>
</dbReference>
<evidence type="ECO:0000313" key="3">
    <source>
        <dbReference type="EMBL" id="KAK0628915.1"/>
    </source>
</evidence>
<dbReference type="InterPro" id="IPR032474">
    <property type="entry name" value="Argonaute_N"/>
</dbReference>
<dbReference type="PROSITE" id="PS50822">
    <property type="entry name" value="PIWI"/>
    <property type="match status" value="1"/>
</dbReference>
<evidence type="ECO:0000259" key="2">
    <source>
        <dbReference type="PROSITE" id="PS50822"/>
    </source>
</evidence>
<dbReference type="Proteomes" id="UP001174934">
    <property type="component" value="Unassembled WGS sequence"/>
</dbReference>
<protein>
    <submittedName>
        <fullName evidence="3">Ribonuclease H-like domain-containing protein</fullName>
    </submittedName>
</protein>
<dbReference type="InterPro" id="IPR014811">
    <property type="entry name" value="ArgoL1"/>
</dbReference>
<dbReference type="Gene3D" id="3.40.50.2300">
    <property type="match status" value="1"/>
</dbReference>
<sequence length="1055" mass="115114">MADNYRGRGRGGQRGGASDRGGGRGGRGDYRGGSYRGGGGDYRGGGDRGRGGGGFRGGRGGSSDGDVHGQGRPIPPPDAQITALEDAWIRDHPPAASLSSKMSKLSVAQSSSDNVFPNRPNFGTSGTNIVLWANYFKLNVRSAGLFKYNLEVTHKPSEAVQPQTQAKGPKGAKGSTEAKKAKEAKGRKLAEIIGLALKQLPAGSIVASEFKDKMISAKKLALPADATIKVDLTSGGASSRVETWAVKFNGPDSIYIDELIKYLQKMIDPVTDENFLKYANELDALGIILGHTARVDPNAAAVGAFRFFATDAGRIESASLSSAGTISILRGYFQSVRPATGRLLLNTNVTHSIFRKPLPLVQLFDELGIVHMAHFLIMPPKEQAKATRNLSNIHKFLSKSRIQVKVPGAKAGDWIIVERTMIGLAHYKDGMAGGKTLAEAPQFQPKHEFVGPGSAKFYMRQLQGSTASAPGNLKFNTYVKVDEYYYARYPGHFNKASPVNLQYPLINIGSAAKPIYILAQLCKVKDGQPVKTKLTGKEQDDMIQFSCRAPSSNAKSITTSARLLLGLDNNNLLKSFGIGVDPELLTVKGRELQPPSVAYAKGNGIEAVQPDNGGWLMKGVKVIKAGRPIRTWTYLYIAGYPDRYNEVKPTVEKFAGFMASNMGISINKQANPPAGVTAQISAGDAGIRSAFAKLAGSKQRPELVIVILNDKDTVVYNTVKKYADVVFGIPTVCVVQDKILNEKGQFGYFANVALKVNLKFGGVNHKLKDEIGLIKSGKTMVVGYDVTHPTNLAPGAADNAPSMVGLVSSVDSDLAQWPATAWSGERRVEMLDARLDQEFQNRLLLWQKKNMNRLPENILIYRDGVSEGQFKTVIDKELPHIRSACKKLYKAGQQPRVTLIVSVKRHQTRFYPTDKDHMHFRSKSPREGTVVDRGVTNVRYWDFFLQAHASLQGTARPAHYTVLVDEIFRADHGDKAASVLEKLTHDMCYLYGRATKAVSICPPAYYADLVCTRARIHKDELFNDNESISTADTASKENVKARQIHKNLADTMYYI</sequence>
<dbReference type="Pfam" id="PF08699">
    <property type="entry name" value="ArgoL1"/>
    <property type="match status" value="1"/>
</dbReference>
<dbReference type="SMART" id="SM01163">
    <property type="entry name" value="DUF1785"/>
    <property type="match status" value="1"/>
</dbReference>
<proteinExistence type="predicted"/>
<dbReference type="SUPFAM" id="SSF101690">
    <property type="entry name" value="PAZ domain"/>
    <property type="match status" value="1"/>
</dbReference>
<evidence type="ECO:0000256" key="1">
    <source>
        <dbReference type="SAM" id="MobiDB-lite"/>
    </source>
</evidence>
<keyword evidence="4" id="KW-1185">Reference proteome</keyword>
<reference evidence="3" key="1">
    <citation type="submission" date="2023-06" db="EMBL/GenBank/DDBJ databases">
        <title>Genome-scale phylogeny and comparative genomics of the fungal order Sordariales.</title>
        <authorList>
            <consortium name="Lawrence Berkeley National Laboratory"/>
            <person name="Hensen N."/>
            <person name="Bonometti L."/>
            <person name="Westerberg I."/>
            <person name="Brannstrom I.O."/>
            <person name="Guillou S."/>
            <person name="Cros-Aarteil S."/>
            <person name="Calhoun S."/>
            <person name="Haridas S."/>
            <person name="Kuo A."/>
            <person name="Mondo S."/>
            <person name="Pangilinan J."/>
            <person name="Riley R."/>
            <person name="LaButti K."/>
            <person name="Andreopoulos B."/>
            <person name="Lipzen A."/>
            <person name="Chen C."/>
            <person name="Yanf M."/>
            <person name="Daum C."/>
            <person name="Ng V."/>
            <person name="Clum A."/>
            <person name="Steindorff A."/>
            <person name="Ohm R."/>
            <person name="Martin F."/>
            <person name="Silar P."/>
            <person name="Natvig D."/>
            <person name="Lalanne C."/>
            <person name="Gautier V."/>
            <person name="Ament-velasquez S.L."/>
            <person name="Kruys A."/>
            <person name="Hutchinson M.I."/>
            <person name="Powell A.J."/>
            <person name="Barry K."/>
            <person name="Miller A.N."/>
            <person name="Grigoriev I.V."/>
            <person name="Debuchy R."/>
            <person name="Gladieux P."/>
            <person name="Thoren M.H."/>
            <person name="Johannesson H."/>
        </authorList>
    </citation>
    <scope>NUCLEOTIDE SEQUENCE</scope>
    <source>
        <strain evidence="3">SMH3391-2</strain>
    </source>
</reference>
<dbReference type="Pfam" id="PF02171">
    <property type="entry name" value="Piwi"/>
    <property type="match status" value="1"/>
</dbReference>